<keyword evidence="2" id="KW-0175">Coiled coil</keyword>
<dbReference type="InterPro" id="IPR050465">
    <property type="entry name" value="UPF0194_transport"/>
</dbReference>
<comment type="caution">
    <text evidence="3">The sequence shown here is derived from an EMBL/GenBank/DDBJ whole genome shotgun (WGS) entry which is preliminary data.</text>
</comment>
<dbReference type="RefSeq" id="WP_102771127.1">
    <property type="nucleotide sequence ID" value="NZ_POQS01000001.1"/>
</dbReference>
<dbReference type="PANTHER" id="PTHR32347">
    <property type="entry name" value="EFFLUX SYSTEM COMPONENT YKNX-RELATED"/>
    <property type="match status" value="1"/>
</dbReference>
<organism evidence="3 4">
    <name type="scientific">Achromobacter pulmonis</name>
    <dbReference type="NCBI Taxonomy" id="1389932"/>
    <lineage>
        <taxon>Bacteria</taxon>
        <taxon>Pseudomonadati</taxon>
        <taxon>Pseudomonadota</taxon>
        <taxon>Betaproteobacteria</taxon>
        <taxon>Burkholderiales</taxon>
        <taxon>Alcaligenaceae</taxon>
        <taxon>Achromobacter</taxon>
    </lineage>
</organism>
<proteinExistence type="predicted"/>
<gene>
    <name evidence="3" type="ORF">C1I89_01955</name>
</gene>
<evidence type="ECO:0000256" key="1">
    <source>
        <dbReference type="ARBA" id="ARBA00004196"/>
    </source>
</evidence>
<keyword evidence="4" id="KW-1185">Reference proteome</keyword>
<accession>A0A2N8KNZ4</accession>
<dbReference type="EMBL" id="POQS01000001">
    <property type="protein sequence ID" value="PND35182.1"/>
    <property type="molecule type" value="Genomic_DNA"/>
</dbReference>
<dbReference type="GO" id="GO:0030313">
    <property type="term" value="C:cell envelope"/>
    <property type="evidence" value="ECO:0007669"/>
    <property type="project" value="UniProtKB-SubCell"/>
</dbReference>
<dbReference type="SUPFAM" id="SSF111369">
    <property type="entry name" value="HlyD-like secretion proteins"/>
    <property type="match status" value="1"/>
</dbReference>
<evidence type="ECO:0000256" key="2">
    <source>
        <dbReference type="ARBA" id="ARBA00023054"/>
    </source>
</evidence>
<reference evidence="3 4" key="1">
    <citation type="submission" date="2018-01" db="EMBL/GenBank/DDBJ databases">
        <title>The draft genome of an aniline degradation strain ANB-1.</title>
        <authorList>
            <person name="Zhang L."/>
            <person name="Jiang J."/>
        </authorList>
    </citation>
    <scope>NUCLEOTIDE SEQUENCE [LARGE SCALE GENOMIC DNA]</scope>
    <source>
        <strain evidence="3 4">ANB-1</strain>
    </source>
</reference>
<dbReference type="Proteomes" id="UP000235994">
    <property type="component" value="Unassembled WGS sequence"/>
</dbReference>
<dbReference type="AlphaFoldDB" id="A0A2N8KNZ4"/>
<comment type="subcellular location">
    <subcellularLocation>
        <location evidence="1">Cell envelope</location>
    </subcellularLocation>
</comment>
<name>A0A2N8KNZ4_9BURK</name>
<evidence type="ECO:0000313" key="3">
    <source>
        <dbReference type="EMBL" id="PND35182.1"/>
    </source>
</evidence>
<protein>
    <submittedName>
        <fullName evidence="3">HlyD family secretion protein</fullName>
    </submittedName>
</protein>
<sequence>MQDDILLLLQLTEIEGLARQADDVQQLSFHVANDAHPLLNYRQALVYEDTGADWRLLNVSGLVSADHDSPYLVWLGQARKWLRAQAGEGRDWLEPPPATAPGAELVAQGWREWWPAGAWLLPLKRRDGTPLGWAVYLLEQPPTAAHRAVMGRLAQSWSYSWELLAGRAGRRPRRRRAWMLRLALVLLAALCFLPVRQRALAPAEVSSLDLEMISAPLDGVVKAVHVRPNQEVQAGQLLFSLDDTTLSHRLQVAARAVAVADAEYLAASQTAFRNEDSRARLTLLQSRAEERRAELASIRSQLQRLETRAPRAGVAVFGDANDWIGKPVATGERIMQLADPTKPAMLIQLPASDAIALEVGAPVDLYLTVRPMQPLRGKVIETSYQAALTPEGVASYRLRASVDAGEEARIGLKGTARLAGGQSVLGFELIRRPLAALRAFLGL</sequence>
<evidence type="ECO:0000313" key="4">
    <source>
        <dbReference type="Proteomes" id="UP000235994"/>
    </source>
</evidence>
<dbReference type="Gene3D" id="2.40.50.100">
    <property type="match status" value="1"/>
</dbReference>
<dbReference type="PANTHER" id="PTHR32347:SF23">
    <property type="entry name" value="BLL5650 PROTEIN"/>
    <property type="match status" value="1"/>
</dbReference>